<sequence>MERIARAEEEKIDEANISWDDIQAKVDADYQLAERLQVEEQEQFTIEEKATFTELEQEVTKKQKVDDVQETAKVDDDQEATKIKELMEIVPDEEEVAIDAIPLAVKSLRIVDWKIHKEGKKSYYQIVRANGKSQIYGSTRPVEDLDMVLWNDLKNMFEPHVNITVWRNQQGYKVLEWKLYDSGAILQRNVEHQEIKGTGMENSRYRSRDNTRRTVPVETSDALFDEQRQTLSKANLEIIAYQLGLESIEAQLVVHQKNEAVYEEKITVLEFEVKDKSNAITRLKNQLDETLREKDDLKAKL</sequence>
<gene>
    <name evidence="2" type="ORF">Tco_1080881</name>
</gene>
<evidence type="ECO:0000313" key="2">
    <source>
        <dbReference type="EMBL" id="GJT92036.1"/>
    </source>
</evidence>
<proteinExistence type="predicted"/>
<dbReference type="Proteomes" id="UP001151760">
    <property type="component" value="Unassembled WGS sequence"/>
</dbReference>
<keyword evidence="3" id="KW-1185">Reference proteome</keyword>
<keyword evidence="1" id="KW-0175">Coiled coil</keyword>
<evidence type="ECO:0000313" key="3">
    <source>
        <dbReference type="Proteomes" id="UP001151760"/>
    </source>
</evidence>
<feature type="coiled-coil region" evidence="1">
    <location>
        <begin position="245"/>
        <end position="300"/>
    </location>
</feature>
<reference evidence="2" key="1">
    <citation type="journal article" date="2022" name="Int. J. Mol. Sci.">
        <title>Draft Genome of Tanacetum Coccineum: Genomic Comparison of Closely Related Tanacetum-Family Plants.</title>
        <authorList>
            <person name="Yamashiro T."/>
            <person name="Shiraishi A."/>
            <person name="Nakayama K."/>
            <person name="Satake H."/>
        </authorList>
    </citation>
    <scope>NUCLEOTIDE SEQUENCE</scope>
</reference>
<name>A0ABQ5HX37_9ASTR</name>
<evidence type="ECO:0000256" key="1">
    <source>
        <dbReference type="SAM" id="Coils"/>
    </source>
</evidence>
<organism evidence="2 3">
    <name type="scientific">Tanacetum coccineum</name>
    <dbReference type="NCBI Taxonomy" id="301880"/>
    <lineage>
        <taxon>Eukaryota</taxon>
        <taxon>Viridiplantae</taxon>
        <taxon>Streptophyta</taxon>
        <taxon>Embryophyta</taxon>
        <taxon>Tracheophyta</taxon>
        <taxon>Spermatophyta</taxon>
        <taxon>Magnoliopsida</taxon>
        <taxon>eudicotyledons</taxon>
        <taxon>Gunneridae</taxon>
        <taxon>Pentapetalae</taxon>
        <taxon>asterids</taxon>
        <taxon>campanulids</taxon>
        <taxon>Asterales</taxon>
        <taxon>Asteraceae</taxon>
        <taxon>Asteroideae</taxon>
        <taxon>Anthemideae</taxon>
        <taxon>Anthemidinae</taxon>
        <taxon>Tanacetum</taxon>
    </lineage>
</organism>
<accession>A0ABQ5HX37</accession>
<reference evidence="2" key="2">
    <citation type="submission" date="2022-01" db="EMBL/GenBank/DDBJ databases">
        <authorList>
            <person name="Yamashiro T."/>
            <person name="Shiraishi A."/>
            <person name="Satake H."/>
            <person name="Nakayama K."/>
        </authorList>
    </citation>
    <scope>NUCLEOTIDE SEQUENCE</scope>
</reference>
<protein>
    <submittedName>
        <fullName evidence="2">Uncharacterized protein</fullName>
    </submittedName>
</protein>
<dbReference type="EMBL" id="BQNB010020072">
    <property type="protein sequence ID" value="GJT92036.1"/>
    <property type="molecule type" value="Genomic_DNA"/>
</dbReference>
<comment type="caution">
    <text evidence="2">The sequence shown here is derived from an EMBL/GenBank/DDBJ whole genome shotgun (WGS) entry which is preliminary data.</text>
</comment>